<protein>
    <recommendedName>
        <fullName evidence="3">HTH deoR-type domain-containing protein</fullName>
    </recommendedName>
</protein>
<gene>
    <name evidence="1" type="ORF">A3A35_00070</name>
</gene>
<dbReference type="AlphaFoldDB" id="A0A1F6ECH0"/>
<dbReference type="InterPro" id="IPR036388">
    <property type="entry name" value="WH-like_DNA-bd_sf"/>
</dbReference>
<dbReference type="Proteomes" id="UP000179115">
    <property type="component" value="Unassembled WGS sequence"/>
</dbReference>
<dbReference type="STRING" id="1798508.A3A35_00070"/>
<proteinExistence type="predicted"/>
<name>A0A1F6ECH0_9BACT</name>
<dbReference type="Gene3D" id="1.10.10.10">
    <property type="entry name" value="Winged helix-like DNA-binding domain superfamily/Winged helix DNA-binding domain"/>
    <property type="match status" value="1"/>
</dbReference>
<dbReference type="EMBL" id="MFLV01000026">
    <property type="protein sequence ID" value="OGG71351.1"/>
    <property type="molecule type" value="Genomic_DNA"/>
</dbReference>
<evidence type="ECO:0000313" key="1">
    <source>
        <dbReference type="EMBL" id="OGG71351.1"/>
    </source>
</evidence>
<evidence type="ECO:0008006" key="3">
    <source>
        <dbReference type="Google" id="ProtNLM"/>
    </source>
</evidence>
<sequence>MNKLVLKAQRLLTAIYLVTDFVRENETLRSRLRECAIELLSDLSKREREKAFFCTDELLALIGVGQAIGLISAMNASILENELNHLNAFIKEETSNSVTKDFFGQLDVETLSKRGRFIGQGVLKKGESLAQKSRTKFALMSRSSNLGRRQNIIDLVKKKTPLTVRDVASVIKDCSEKTLQRELLAMVREGVLRKEGERRWSRYFLSPTSALAD</sequence>
<organism evidence="1 2">
    <name type="scientific">Candidatus Kaiserbacteria bacterium RIFCSPLOWO2_01_FULL_51_21</name>
    <dbReference type="NCBI Taxonomy" id="1798508"/>
    <lineage>
        <taxon>Bacteria</taxon>
        <taxon>Candidatus Kaiseribacteriota</taxon>
    </lineage>
</organism>
<reference evidence="1 2" key="1">
    <citation type="journal article" date="2016" name="Nat. Commun.">
        <title>Thousands of microbial genomes shed light on interconnected biogeochemical processes in an aquifer system.</title>
        <authorList>
            <person name="Anantharaman K."/>
            <person name="Brown C.T."/>
            <person name="Hug L.A."/>
            <person name="Sharon I."/>
            <person name="Castelle C.J."/>
            <person name="Probst A.J."/>
            <person name="Thomas B.C."/>
            <person name="Singh A."/>
            <person name="Wilkins M.J."/>
            <person name="Karaoz U."/>
            <person name="Brodie E.L."/>
            <person name="Williams K.H."/>
            <person name="Hubbard S.S."/>
            <person name="Banfield J.F."/>
        </authorList>
    </citation>
    <scope>NUCLEOTIDE SEQUENCE [LARGE SCALE GENOMIC DNA]</scope>
</reference>
<accession>A0A1F6ECH0</accession>
<evidence type="ECO:0000313" key="2">
    <source>
        <dbReference type="Proteomes" id="UP000179115"/>
    </source>
</evidence>
<comment type="caution">
    <text evidence="1">The sequence shown here is derived from an EMBL/GenBank/DDBJ whole genome shotgun (WGS) entry which is preliminary data.</text>
</comment>